<organism evidence="1 2">
    <name type="scientific">Cymbomonas tetramitiformis</name>
    <dbReference type="NCBI Taxonomy" id="36881"/>
    <lineage>
        <taxon>Eukaryota</taxon>
        <taxon>Viridiplantae</taxon>
        <taxon>Chlorophyta</taxon>
        <taxon>Pyramimonadophyceae</taxon>
        <taxon>Pyramimonadales</taxon>
        <taxon>Pyramimonadaceae</taxon>
        <taxon>Cymbomonas</taxon>
    </lineage>
</organism>
<dbReference type="Proteomes" id="UP001190700">
    <property type="component" value="Unassembled WGS sequence"/>
</dbReference>
<name>A0AAE0KV44_9CHLO</name>
<comment type="caution">
    <text evidence="1">The sequence shown here is derived from an EMBL/GenBank/DDBJ whole genome shotgun (WGS) entry which is preliminary data.</text>
</comment>
<gene>
    <name evidence="1" type="ORF">CYMTET_29265</name>
</gene>
<evidence type="ECO:0000313" key="1">
    <source>
        <dbReference type="EMBL" id="KAK3261842.1"/>
    </source>
</evidence>
<keyword evidence="2" id="KW-1185">Reference proteome</keyword>
<evidence type="ECO:0000313" key="2">
    <source>
        <dbReference type="Proteomes" id="UP001190700"/>
    </source>
</evidence>
<feature type="non-terminal residue" evidence="1">
    <location>
        <position position="1"/>
    </location>
</feature>
<proteinExistence type="predicted"/>
<protein>
    <submittedName>
        <fullName evidence="1">Uncharacterized protein</fullName>
    </submittedName>
</protein>
<accession>A0AAE0KV44</accession>
<sequence length="584" mass="66630">IFVVLAGELAMTKRGRKERVVLREGAGFHKGGKAAGDAEVASAKVNSEVLVLLSLRLAEDDSDHRQKEEASQRALEDRELRKRELKSLVGQVRDWEVRLGLRMPFSAKRSWRAFRHAIRAGMLSGKGATKGNVENLVRPPVMDMALSTDEEIKLLTEKVAAHSKEGTERLEQLARYVEQWETYGSPPPPPGRASYLLPTETYDLSYVRFAVICEWLLEMRTSVLLSIRWKDDEIKRLCKKLERPLGEIEAKQAELEELGVTAIAVKARETKIAHLQTYFEPLVEDQQRKLIFLWDQLKVPQQERDPFLVKPESRGAVTTEATLDMCTAEIATLRRIRDFANLQGVDKKAAKPRGSEDQALSSPAMQDWMARQQAALLQCMECWGAMQKGRSTEEYKRVVMLAASPAGIHELEVIAAALSAEWALMREEMEQRRLEDLQAVITNTVDGWVVFRDLRKYLQSQRCRLGDLLNEADRSNAKELHRNDVSKMLIRREIHHNEANVDMFCDMLGFPDVPKASITKILQSYKQLEKNEVKKSEISAEAKRQLEQRDIASKFYEAENNSIVFINWLKTVGRKKQSTIETCE</sequence>
<reference evidence="1 2" key="1">
    <citation type="journal article" date="2015" name="Genome Biol. Evol.">
        <title>Comparative Genomics of a Bacterivorous Green Alga Reveals Evolutionary Causalities and Consequences of Phago-Mixotrophic Mode of Nutrition.</title>
        <authorList>
            <person name="Burns J.A."/>
            <person name="Paasch A."/>
            <person name="Narechania A."/>
            <person name="Kim E."/>
        </authorList>
    </citation>
    <scope>NUCLEOTIDE SEQUENCE [LARGE SCALE GENOMIC DNA]</scope>
    <source>
        <strain evidence="1 2">PLY_AMNH</strain>
    </source>
</reference>
<dbReference type="EMBL" id="LGRX02016614">
    <property type="protein sequence ID" value="KAK3261842.1"/>
    <property type="molecule type" value="Genomic_DNA"/>
</dbReference>
<dbReference type="AlphaFoldDB" id="A0AAE0KV44"/>